<gene>
    <name evidence="2" type="ORF">PCANC_24041</name>
</gene>
<accession>A0A2N5S3Y7</accession>
<reference evidence="2 3" key="1">
    <citation type="submission" date="2017-11" db="EMBL/GenBank/DDBJ databases">
        <title>De novo assembly and phasing of dikaryotic genomes from two isolates of Puccinia coronata f. sp. avenae, the causal agent of oat crown rust.</title>
        <authorList>
            <person name="Miller M.E."/>
            <person name="Zhang Y."/>
            <person name="Omidvar V."/>
            <person name="Sperschneider J."/>
            <person name="Schwessinger B."/>
            <person name="Raley C."/>
            <person name="Palmer J.M."/>
            <person name="Garnica D."/>
            <person name="Upadhyaya N."/>
            <person name="Rathjen J."/>
            <person name="Taylor J.M."/>
            <person name="Park R.F."/>
            <person name="Dodds P.N."/>
            <person name="Hirsch C.D."/>
            <person name="Kianian S.F."/>
            <person name="Figueroa M."/>
        </authorList>
    </citation>
    <scope>NUCLEOTIDE SEQUENCE [LARGE SCALE GENOMIC DNA]</scope>
    <source>
        <strain evidence="2">12NC29</strain>
    </source>
</reference>
<name>A0A2N5S3Y7_9BASI</name>
<feature type="compositionally biased region" description="Basic and acidic residues" evidence="1">
    <location>
        <begin position="141"/>
        <end position="151"/>
    </location>
</feature>
<feature type="region of interest" description="Disordered" evidence="1">
    <location>
        <begin position="132"/>
        <end position="151"/>
    </location>
</feature>
<evidence type="ECO:0000256" key="1">
    <source>
        <dbReference type="SAM" id="MobiDB-lite"/>
    </source>
</evidence>
<comment type="caution">
    <text evidence="2">The sequence shown here is derived from an EMBL/GenBank/DDBJ whole genome shotgun (WGS) entry which is preliminary data.</text>
</comment>
<dbReference type="AlphaFoldDB" id="A0A2N5S3Y7"/>
<proteinExistence type="predicted"/>
<dbReference type="EMBL" id="PGCJ01001191">
    <property type="protein sequence ID" value="PLW07953.1"/>
    <property type="molecule type" value="Genomic_DNA"/>
</dbReference>
<dbReference type="Proteomes" id="UP000235388">
    <property type="component" value="Unassembled WGS sequence"/>
</dbReference>
<protein>
    <submittedName>
        <fullName evidence="2">Uncharacterized protein</fullName>
    </submittedName>
</protein>
<organism evidence="2 3">
    <name type="scientific">Puccinia coronata f. sp. avenae</name>
    <dbReference type="NCBI Taxonomy" id="200324"/>
    <lineage>
        <taxon>Eukaryota</taxon>
        <taxon>Fungi</taxon>
        <taxon>Dikarya</taxon>
        <taxon>Basidiomycota</taxon>
        <taxon>Pucciniomycotina</taxon>
        <taxon>Pucciniomycetes</taxon>
        <taxon>Pucciniales</taxon>
        <taxon>Pucciniaceae</taxon>
        <taxon>Puccinia</taxon>
    </lineage>
</organism>
<evidence type="ECO:0000313" key="2">
    <source>
        <dbReference type="EMBL" id="PLW07953.1"/>
    </source>
</evidence>
<evidence type="ECO:0000313" key="3">
    <source>
        <dbReference type="Proteomes" id="UP000235388"/>
    </source>
</evidence>
<feature type="non-terminal residue" evidence="2">
    <location>
        <position position="1"/>
    </location>
</feature>
<sequence length="315" mass="35053">QRICVKADTRGDVGASHEELDSLIKPPPPLEVPLDQEVVHHDTHLSHPAHPHLPCVPPAAPTSNGGSTTQAKVLLESFLASTRPSSVDLQLSRQLFQAPNNIQWKVGVFIHTAGINRSNTAVRAVLEQPCSTGGRTGTVRPKQEPTGRTDLSDRSRLVLCDRSQELIGQACPTRRQVLRSDSACPTTGRTRLFEHRSNCRSRVQHKIQDILMQHNLESYSQPQSIDGRIFVKSPLPLIKRYIIEQSAAFKREFLPLGLLIGNHEAMASVATFLQGMVKHKRTHLRNLLLTNTRQEQQAKEPGPVPRLMELLVLID</sequence>
<keyword evidence="3" id="KW-1185">Reference proteome</keyword>